<keyword evidence="4" id="KW-1185">Reference proteome</keyword>
<evidence type="ECO:0000256" key="2">
    <source>
        <dbReference type="SAM" id="SignalP"/>
    </source>
</evidence>
<feature type="region of interest" description="Disordered" evidence="1">
    <location>
        <begin position="256"/>
        <end position="292"/>
    </location>
</feature>
<evidence type="ECO:0000313" key="3">
    <source>
        <dbReference type="EMBL" id="KAF2850562.1"/>
    </source>
</evidence>
<gene>
    <name evidence="3" type="ORF">T440DRAFT_518276</name>
</gene>
<feature type="compositionally biased region" description="Basic and acidic residues" evidence="1">
    <location>
        <begin position="279"/>
        <end position="289"/>
    </location>
</feature>
<evidence type="ECO:0000256" key="1">
    <source>
        <dbReference type="SAM" id="MobiDB-lite"/>
    </source>
</evidence>
<dbReference type="AlphaFoldDB" id="A0A6A7B5H2"/>
<feature type="compositionally biased region" description="Basic and acidic residues" evidence="1">
    <location>
        <begin position="362"/>
        <end position="382"/>
    </location>
</feature>
<feature type="chain" id="PRO_5025525725" evidence="2">
    <location>
        <begin position="23"/>
        <end position="435"/>
    </location>
</feature>
<sequence length="435" mass="48191">MPPLFLVAALVLAPLIVGVCLAYAGFKSYRKRRFPIQDIEQAHPTQSIHRDQQRQQRQQQQIELRALKYSGLPHSQRPGQSHSTCQCSGIAGTIVPSNVAPVAIPLEIESIGGEGVVSYPRPSRVVEEQECGITEGTRNINYIQPVQSQDKIYPENKEKAPAQTPSYQGNTTPGLISSTPRRMITHASTQQHVFSSPYDDKDTKAAEIWQRIERQNLPTLQVMKIQEQDERIEPDNPFVIDSSTDEKWFDEELEEQPIHQKSVGRSLLSSSTPVDMAAQDDRSSGRDFSTENDGLDFEYGNFVNPSDLTAAGAISRGAGRTEAVVSKTLADMKDDTSEHILQESNSFPSGHHKPPQSNNSNLDKHNDPNIQEHSDDEAHNAYENDAYNSTPQITIPYSQSPSPTTNSPLFLNTSHTKIPAPSLPPLIKTLKASPL</sequence>
<feature type="signal peptide" evidence="2">
    <location>
        <begin position="1"/>
        <end position="22"/>
    </location>
</feature>
<reference evidence="3" key="1">
    <citation type="submission" date="2020-01" db="EMBL/GenBank/DDBJ databases">
        <authorList>
            <consortium name="DOE Joint Genome Institute"/>
            <person name="Haridas S."/>
            <person name="Albert R."/>
            <person name="Binder M."/>
            <person name="Bloem J."/>
            <person name="Labutti K."/>
            <person name="Salamov A."/>
            <person name="Andreopoulos B."/>
            <person name="Baker S.E."/>
            <person name="Barry K."/>
            <person name="Bills G."/>
            <person name="Bluhm B.H."/>
            <person name="Cannon C."/>
            <person name="Castanera R."/>
            <person name="Culley D.E."/>
            <person name="Daum C."/>
            <person name="Ezra D."/>
            <person name="Gonzalez J.B."/>
            <person name="Henrissat B."/>
            <person name="Kuo A."/>
            <person name="Liang C."/>
            <person name="Lipzen A."/>
            <person name="Lutzoni F."/>
            <person name="Magnuson J."/>
            <person name="Mondo S."/>
            <person name="Nolan M."/>
            <person name="Ohm R."/>
            <person name="Pangilinan J."/>
            <person name="Park H.-J."/>
            <person name="Ramirez L."/>
            <person name="Alfaro M."/>
            <person name="Sun H."/>
            <person name="Tritt A."/>
            <person name="Yoshinaga Y."/>
            <person name="Zwiers L.-H."/>
            <person name="Turgeon B.G."/>
            <person name="Goodwin S.B."/>
            <person name="Spatafora J.W."/>
            <person name="Crous P.W."/>
            <person name="Grigoriev I.V."/>
        </authorList>
    </citation>
    <scope>NUCLEOTIDE SEQUENCE</scope>
    <source>
        <strain evidence="3">IPT5</strain>
    </source>
</reference>
<dbReference type="OrthoDB" id="10563329at2759"/>
<keyword evidence="2" id="KW-0732">Signal</keyword>
<protein>
    <submittedName>
        <fullName evidence="3">Uncharacterized protein</fullName>
    </submittedName>
</protein>
<evidence type="ECO:0000313" key="4">
    <source>
        <dbReference type="Proteomes" id="UP000799423"/>
    </source>
</evidence>
<feature type="region of interest" description="Disordered" evidence="1">
    <location>
        <begin position="343"/>
        <end position="435"/>
    </location>
</feature>
<feature type="compositionally biased region" description="Polar residues" evidence="1">
    <location>
        <begin position="386"/>
        <end position="416"/>
    </location>
</feature>
<dbReference type="Proteomes" id="UP000799423">
    <property type="component" value="Unassembled WGS sequence"/>
</dbReference>
<accession>A0A6A7B5H2</accession>
<proteinExistence type="predicted"/>
<name>A0A6A7B5H2_9PLEO</name>
<organism evidence="3 4">
    <name type="scientific">Plenodomus tracheiphilus IPT5</name>
    <dbReference type="NCBI Taxonomy" id="1408161"/>
    <lineage>
        <taxon>Eukaryota</taxon>
        <taxon>Fungi</taxon>
        <taxon>Dikarya</taxon>
        <taxon>Ascomycota</taxon>
        <taxon>Pezizomycotina</taxon>
        <taxon>Dothideomycetes</taxon>
        <taxon>Pleosporomycetidae</taxon>
        <taxon>Pleosporales</taxon>
        <taxon>Pleosporineae</taxon>
        <taxon>Leptosphaeriaceae</taxon>
        <taxon>Plenodomus</taxon>
    </lineage>
</organism>
<dbReference type="EMBL" id="MU006306">
    <property type="protein sequence ID" value="KAF2850562.1"/>
    <property type="molecule type" value="Genomic_DNA"/>
</dbReference>